<dbReference type="Pfam" id="PF02979">
    <property type="entry name" value="NHase_alpha"/>
    <property type="match status" value="1"/>
</dbReference>
<evidence type="ECO:0000256" key="1">
    <source>
        <dbReference type="ARBA" id="ARBA00022723"/>
    </source>
</evidence>
<organism evidence="3 4">
    <name type="scientific">Simkania negevensis (strain ATCC VR-1471 / DSM 27360 / Z)</name>
    <dbReference type="NCBI Taxonomy" id="331113"/>
    <lineage>
        <taxon>Bacteria</taxon>
        <taxon>Pseudomonadati</taxon>
        <taxon>Chlamydiota</taxon>
        <taxon>Chlamydiia</taxon>
        <taxon>Parachlamydiales</taxon>
        <taxon>Simkaniaceae</taxon>
        <taxon>Simkania</taxon>
    </lineage>
</organism>
<dbReference type="InterPro" id="IPR036648">
    <property type="entry name" value="CN_Hdrase_a/SCN_Hdrase_g_sf"/>
</dbReference>
<gene>
    <name evidence="3" type="ordered locus">SNE_A12820</name>
</gene>
<evidence type="ECO:0000313" key="4">
    <source>
        <dbReference type="Proteomes" id="UP000000496"/>
    </source>
</evidence>
<name>F8L8M0_SIMNZ</name>
<dbReference type="GO" id="GO:0003824">
    <property type="term" value="F:catalytic activity"/>
    <property type="evidence" value="ECO:0007669"/>
    <property type="project" value="InterPro"/>
</dbReference>
<dbReference type="InterPro" id="IPR004232">
    <property type="entry name" value="CN_Hdrtase_a/SCN_Hdrlase_g"/>
</dbReference>
<accession>F8L8M0</accession>
<dbReference type="OrthoDB" id="528553at2"/>
<dbReference type="NCBIfam" id="TIGR03793">
    <property type="entry name" value="leader_NHLP"/>
    <property type="match status" value="1"/>
</dbReference>
<dbReference type="EMBL" id="FR872582">
    <property type="protein sequence ID" value="CCB89159.1"/>
    <property type="molecule type" value="Genomic_DNA"/>
</dbReference>
<dbReference type="Gene3D" id="3.90.330.10">
    <property type="entry name" value="Nitrile hydratase alpha /Thiocyanate hydrolase gamma"/>
    <property type="match status" value="1"/>
</dbReference>
<sequence length="100" mass="11540">MNENNETSSAIKNWNKIIRKIWDDPTQKQALIENPRTVLKENGIDVPEKIAIHIHENTDEVVHFVLPKKPPKELSNDFLSHIVAGFHYAEETIFPKNLNS</sequence>
<dbReference type="Proteomes" id="UP000000496">
    <property type="component" value="Chromosome gsn.131"/>
</dbReference>
<evidence type="ECO:0000259" key="2">
    <source>
        <dbReference type="Pfam" id="PF02979"/>
    </source>
</evidence>
<dbReference type="KEGG" id="sng:SNE_A12820"/>
<evidence type="ECO:0000313" key="3">
    <source>
        <dbReference type="EMBL" id="CCB89159.1"/>
    </source>
</evidence>
<reference evidence="3 4" key="2">
    <citation type="journal article" date="2011" name="Mol. Biol. Evol.">
        <title>Unity in variety--the pan-genome of the Chlamydiae.</title>
        <authorList>
            <person name="Collingro A."/>
            <person name="Tischler P."/>
            <person name="Weinmaier T."/>
            <person name="Penz T."/>
            <person name="Heinz E."/>
            <person name="Brunham R.C."/>
            <person name="Read T.D."/>
            <person name="Bavoil P.M."/>
            <person name="Sachse K."/>
            <person name="Kahane S."/>
            <person name="Friedman M.G."/>
            <person name="Rattei T."/>
            <person name="Myers G.S."/>
            <person name="Horn M."/>
        </authorList>
    </citation>
    <scope>NUCLEOTIDE SEQUENCE [LARGE SCALE GENOMIC DNA]</scope>
    <source>
        <strain evidence="4">ATCC VR-1471 / Z</strain>
    </source>
</reference>
<keyword evidence="4" id="KW-1185">Reference proteome</keyword>
<dbReference type="InterPro" id="IPR022513">
    <property type="entry name" value="TOMM_pelo"/>
</dbReference>
<dbReference type="AlphaFoldDB" id="F8L8M0"/>
<dbReference type="GO" id="GO:0046914">
    <property type="term" value="F:transition metal ion binding"/>
    <property type="evidence" value="ECO:0007669"/>
    <property type="project" value="InterPro"/>
</dbReference>
<protein>
    <recommendedName>
        <fullName evidence="2">Nitrile hydratase alpha/Thiocyanate hydrolase gamma domain-containing protein</fullName>
    </recommendedName>
</protein>
<proteinExistence type="predicted"/>
<dbReference type="HOGENOM" id="CLU_128602_2_0_0"/>
<dbReference type="RefSeq" id="WP_013943626.1">
    <property type="nucleotide sequence ID" value="NC_015713.1"/>
</dbReference>
<reference key="1">
    <citation type="journal article" date="2011" name="Mol. Biol. Evol.">
        <title>Unity in variety -- the pan-genome of the Chlamydiae.</title>
        <authorList>
            <person name="Collingro A."/>
            <person name="Tischler P."/>
            <person name="Weinmaier T."/>
            <person name="Penz T."/>
            <person name="Heinz E."/>
            <person name="Brunham R.C."/>
            <person name="Read T.D."/>
            <person name="Bavoil P.M."/>
            <person name="Sachse K."/>
            <person name="Kahane S."/>
            <person name="Friedman M.G."/>
            <person name="Rattei T."/>
            <person name="Myers G.S.A."/>
            <person name="Horn M."/>
        </authorList>
    </citation>
    <scope>NUCLEOTIDE SEQUENCE</scope>
    <source>
        <strain>Z</strain>
    </source>
</reference>
<dbReference type="SUPFAM" id="SSF56209">
    <property type="entry name" value="Nitrile hydratase alpha chain"/>
    <property type="match status" value="1"/>
</dbReference>
<keyword evidence="1" id="KW-0479">Metal-binding</keyword>
<feature type="domain" description="Nitrile hydratase alpha/Thiocyanate hydrolase gamma" evidence="2">
    <location>
        <begin position="25"/>
        <end position="83"/>
    </location>
</feature>
<dbReference type="STRING" id="331113.SNE_A12820"/>